<keyword evidence="1 3" id="KW-0808">Transferase</keyword>
<dbReference type="AlphaFoldDB" id="E4S7X7"/>
<dbReference type="SUPFAM" id="SSF53756">
    <property type="entry name" value="UDP-Glycosyltransferase/glycogen phosphorylase"/>
    <property type="match status" value="1"/>
</dbReference>
<dbReference type="GO" id="GO:0016757">
    <property type="term" value="F:glycosyltransferase activity"/>
    <property type="evidence" value="ECO:0007669"/>
    <property type="project" value="InterPro"/>
</dbReference>
<name>E4S7X7_CALA7</name>
<dbReference type="PANTHER" id="PTHR46401:SF2">
    <property type="entry name" value="GLYCOSYLTRANSFERASE WBBK-RELATED"/>
    <property type="match status" value="1"/>
</dbReference>
<dbReference type="Gene3D" id="3.40.50.2000">
    <property type="entry name" value="Glycogen Phosphorylase B"/>
    <property type="match status" value="1"/>
</dbReference>
<accession>E4S7X7</accession>
<dbReference type="KEGG" id="cki:Calkr_2442"/>
<evidence type="ECO:0000313" key="4">
    <source>
        <dbReference type="Proteomes" id="UP000009256"/>
    </source>
</evidence>
<proteinExistence type="predicted"/>
<dbReference type="PANTHER" id="PTHR46401">
    <property type="entry name" value="GLYCOSYLTRANSFERASE WBBK-RELATED"/>
    <property type="match status" value="1"/>
</dbReference>
<organism evidence="3 4">
    <name type="scientific">Caldicellulosiruptor acetigenus (strain ATCC 700853 / DSM 12137 / I77R1B)</name>
    <name type="common">Caldicellulosiruptor kristjanssonii</name>
    <dbReference type="NCBI Taxonomy" id="632335"/>
    <lineage>
        <taxon>Bacteria</taxon>
        <taxon>Bacillati</taxon>
        <taxon>Bacillota</taxon>
        <taxon>Bacillota incertae sedis</taxon>
        <taxon>Caldicellulosiruptorales</taxon>
        <taxon>Caldicellulosiruptoraceae</taxon>
        <taxon>Caldicellulosiruptor</taxon>
    </lineage>
</organism>
<dbReference type="Pfam" id="PF00534">
    <property type="entry name" value="Glycos_transf_1"/>
    <property type="match status" value="1"/>
</dbReference>
<dbReference type="CDD" id="cd03801">
    <property type="entry name" value="GT4_PimA-like"/>
    <property type="match status" value="1"/>
</dbReference>
<dbReference type="OrthoDB" id="9806653at2"/>
<feature type="domain" description="Glycosyl transferase family 1" evidence="2">
    <location>
        <begin position="208"/>
        <end position="373"/>
    </location>
</feature>
<evidence type="ECO:0000256" key="1">
    <source>
        <dbReference type="ARBA" id="ARBA00022679"/>
    </source>
</evidence>
<dbReference type="InterPro" id="IPR001296">
    <property type="entry name" value="Glyco_trans_1"/>
</dbReference>
<dbReference type="eggNOG" id="COG0438">
    <property type="taxonomic scope" value="Bacteria"/>
</dbReference>
<sequence length="399" mass="46965">MKKRILIAIEPIMRGSRVHILMYFLSAVNPLYDKIYVVTREDYENRLLDELMKKYDIENVEYVRSVNIGNAWIKKLNCKEFKCVKSSVESIINNLRENEIADVIFMAIDDYFVPFLISSFTWSLKKISRCFFIRYRVYYATRSLKSKVKQALVFAGIFYLLFFKKMRMLNFDERIERKKNLLYNYTNKITTLPDPWDGEYDKVERTVARTRLNIKEDSFVIALIGRQNQRKGFPFILKNIHEILKVNNVVILISGKIENEYEEKLLLDIIKNYEKRIIYIPDYLSEQDIVYSYAAADVILLPYSFDFSFSSGVLARACAAGVPVIASSHGLVGERVKRYKIGLVFEYEDVKKLLECINKLINNKKLLEELQHNCSIYKQITSLTQFKSKVKNIFIDDKE</sequence>
<dbReference type="EMBL" id="CP002326">
    <property type="protein sequence ID" value="ADQ41877.1"/>
    <property type="molecule type" value="Genomic_DNA"/>
</dbReference>
<evidence type="ECO:0000259" key="2">
    <source>
        <dbReference type="Pfam" id="PF00534"/>
    </source>
</evidence>
<gene>
    <name evidence="3" type="ordered locus">Calkr_2442</name>
</gene>
<dbReference type="HOGENOM" id="CLU_690156_0_0_9"/>
<evidence type="ECO:0000313" key="3">
    <source>
        <dbReference type="EMBL" id="ADQ41877.1"/>
    </source>
</evidence>
<dbReference type="RefSeq" id="WP_013433591.1">
    <property type="nucleotide sequence ID" value="NC_014721.1"/>
</dbReference>
<dbReference type="STRING" id="632335.Calkr_2442"/>
<protein>
    <submittedName>
        <fullName evidence="3">Glycosyl transferase group 1</fullName>
    </submittedName>
</protein>
<keyword evidence="4" id="KW-1185">Reference proteome</keyword>
<reference key="1">
    <citation type="submission" date="2010-11" db="EMBL/GenBank/DDBJ databases">
        <title>Complete sequence of chromosome of Caldicellulosiruptor kristjanssonii 177R1B.</title>
        <authorList>
            <consortium name="US DOE Joint Genome Institute"/>
            <person name="Lucas S."/>
            <person name="Copeland A."/>
            <person name="Lapidus A."/>
            <person name="Cheng J.-F."/>
            <person name="Bruce D."/>
            <person name="Goodwin L."/>
            <person name="Pitluck S."/>
            <person name="Davenport K."/>
            <person name="Detter J.C."/>
            <person name="Han C."/>
            <person name="Tapia R."/>
            <person name="Land M."/>
            <person name="Hauser L."/>
            <person name="Jeffries C."/>
            <person name="Kyrpides N."/>
            <person name="Ivanova N."/>
            <person name="Mikhailova N."/>
            <person name="Blumer-Schuette S.E."/>
            <person name="Kelly R.M."/>
            <person name="Woyke T."/>
        </authorList>
    </citation>
    <scope>NUCLEOTIDE SEQUENCE</scope>
    <source>
        <strain>177R1B</strain>
    </source>
</reference>
<dbReference type="Proteomes" id="UP000009256">
    <property type="component" value="Chromosome"/>
</dbReference>
<reference evidence="3 4" key="2">
    <citation type="journal article" date="2011" name="J. Bacteriol.">
        <title>Complete genome sequences for the anaerobic, extremely thermophilic plant biomass-degrading bacteria Caldicellulosiruptor hydrothermalis, Caldicellulosiruptor kristjanssonii, Caldicellulosiruptor kronotskyensis, Caldicellulosiruptor owensenis, and Caldicellulosiruptor lactoaceticus.</title>
        <authorList>
            <person name="Blumer-Schuette S.E."/>
            <person name="Ozdemir I."/>
            <person name="Mistry D."/>
            <person name="Lucas S."/>
            <person name="Lapidus A."/>
            <person name="Cheng J.F."/>
            <person name="Goodwin L.A."/>
            <person name="Pitluck S."/>
            <person name="Land M.L."/>
            <person name="Hauser L.J."/>
            <person name="Woyke T."/>
            <person name="Mikhailova N."/>
            <person name="Pati A."/>
            <person name="Kyrpides N.C."/>
            <person name="Ivanova N."/>
            <person name="Detter J.C."/>
            <person name="Walston-Davenport K."/>
            <person name="Han S."/>
            <person name="Adams M.W."/>
            <person name="Kelly R.M."/>
        </authorList>
    </citation>
    <scope>NUCLEOTIDE SEQUENCE [LARGE SCALE GENOMIC DNA]</scope>
    <source>
        <strain evidence="4">ATCC 700853 / DSM 12137 / I77R1B</strain>
    </source>
</reference>
<dbReference type="CAZy" id="GT4">
    <property type="family name" value="Glycosyltransferase Family 4"/>
</dbReference>